<feature type="domain" description="Helix-turn-helix" evidence="1">
    <location>
        <begin position="2"/>
        <end position="51"/>
    </location>
</feature>
<dbReference type="EMBL" id="VDFQ02000004">
    <property type="protein sequence ID" value="KAA1422497.1"/>
    <property type="molecule type" value="Genomic_DNA"/>
</dbReference>
<reference evidence="2 3" key="1">
    <citation type="submission" date="2019-09" db="EMBL/GenBank/DDBJ databases">
        <title>Mumia zhuanghuii sp. nov. isolated from the intestinal contents of plateau pika (Ochotona curzoniae) in the Qinghai-Tibet plateau of China.</title>
        <authorList>
            <person name="Tian Z."/>
        </authorList>
    </citation>
    <scope>NUCLEOTIDE SEQUENCE [LARGE SCALE GENOMIC DNA]</scope>
    <source>
        <strain evidence="3">350</strain>
    </source>
</reference>
<dbReference type="InterPro" id="IPR010093">
    <property type="entry name" value="SinI_DNA-bd"/>
</dbReference>
<organism evidence="2 3">
    <name type="scientific">Mumia zhuanghuii</name>
    <dbReference type="NCBI Taxonomy" id="2585211"/>
    <lineage>
        <taxon>Bacteria</taxon>
        <taxon>Bacillati</taxon>
        <taxon>Actinomycetota</taxon>
        <taxon>Actinomycetes</taxon>
        <taxon>Propionibacteriales</taxon>
        <taxon>Nocardioidaceae</taxon>
        <taxon>Mumia</taxon>
    </lineage>
</organism>
<dbReference type="NCBIfam" id="TIGR01764">
    <property type="entry name" value="excise"/>
    <property type="match status" value="1"/>
</dbReference>
<proteinExistence type="predicted"/>
<dbReference type="GO" id="GO:0003677">
    <property type="term" value="F:DNA binding"/>
    <property type="evidence" value="ECO:0007669"/>
    <property type="project" value="InterPro"/>
</dbReference>
<comment type="caution">
    <text evidence="2">The sequence shown here is derived from an EMBL/GenBank/DDBJ whole genome shotgun (WGS) entry which is preliminary data.</text>
</comment>
<dbReference type="OrthoDB" id="4330189at2"/>
<accession>A0A5Q6RWT9</accession>
<dbReference type="InterPro" id="IPR041657">
    <property type="entry name" value="HTH_17"/>
</dbReference>
<evidence type="ECO:0000313" key="3">
    <source>
        <dbReference type="Proteomes" id="UP000307768"/>
    </source>
</evidence>
<name>A0A5Q6RWT9_9ACTN</name>
<evidence type="ECO:0000259" key="1">
    <source>
        <dbReference type="Pfam" id="PF12728"/>
    </source>
</evidence>
<dbReference type="Pfam" id="PF12728">
    <property type="entry name" value="HTH_17"/>
    <property type="match status" value="1"/>
</dbReference>
<evidence type="ECO:0000313" key="2">
    <source>
        <dbReference type="EMBL" id="KAA1422497.1"/>
    </source>
</evidence>
<dbReference type="Proteomes" id="UP000307768">
    <property type="component" value="Unassembled WGS sequence"/>
</dbReference>
<gene>
    <name evidence="2" type="ORF">FE697_015295</name>
</gene>
<protein>
    <submittedName>
        <fullName evidence="2">Helix-turn-helix domain-containing protein</fullName>
    </submittedName>
</protein>
<dbReference type="InterPro" id="IPR009061">
    <property type="entry name" value="DNA-bd_dom_put_sf"/>
</dbReference>
<dbReference type="SUPFAM" id="SSF46955">
    <property type="entry name" value="Putative DNA-binding domain"/>
    <property type="match status" value="1"/>
</dbReference>
<sequence>MYMTTDEVASLLRTKPSTVRYWRHVGEGPRSFKAGRRVLYARGDVDAWIKAKLEQAS</sequence>
<dbReference type="AlphaFoldDB" id="A0A5Q6RWT9"/>